<dbReference type="CDD" id="cd00093">
    <property type="entry name" value="HTH_XRE"/>
    <property type="match status" value="1"/>
</dbReference>
<evidence type="ECO:0000313" key="2">
    <source>
        <dbReference type="EMBL" id="PZO47079.1"/>
    </source>
</evidence>
<accession>A0A2W4WYT8</accession>
<dbReference type="AlphaFoldDB" id="A0A2W4WYT8"/>
<proteinExistence type="predicted"/>
<dbReference type="SUPFAM" id="SSF47413">
    <property type="entry name" value="lambda repressor-like DNA-binding domains"/>
    <property type="match status" value="1"/>
</dbReference>
<sequence>MTETRFNHLPLCDRPMPAAEVIKDMYMEDMSGAQLATAIDVSASTVSRMLNGKSALTPELAIKICAHIGGSPAVLMRIETEYRLAIAQLETDTSKIKPRELVTA</sequence>
<dbReference type="Pfam" id="PF01381">
    <property type="entry name" value="HTH_3"/>
    <property type="match status" value="1"/>
</dbReference>
<name>A0A2W4WYT8_9CYAN</name>
<reference evidence="3" key="1">
    <citation type="submission" date="2018-04" db="EMBL/GenBank/DDBJ databases">
        <authorList>
            <person name="Cornet L."/>
        </authorList>
    </citation>
    <scope>NUCLEOTIDE SEQUENCE [LARGE SCALE GENOMIC DNA]</scope>
</reference>
<evidence type="ECO:0000259" key="1">
    <source>
        <dbReference type="PROSITE" id="PS50943"/>
    </source>
</evidence>
<reference evidence="2 3" key="2">
    <citation type="submission" date="2018-06" db="EMBL/GenBank/DDBJ databases">
        <title>Metagenomic assembly of (sub)arctic Cyanobacteria and their associated microbiome from non-axenic cultures.</title>
        <authorList>
            <person name="Baurain D."/>
        </authorList>
    </citation>
    <scope>NUCLEOTIDE SEQUENCE [LARGE SCALE GENOMIC DNA]</scope>
    <source>
        <strain evidence="2">ULC027bin1</strain>
    </source>
</reference>
<feature type="domain" description="HTH cro/C1-type" evidence="1">
    <location>
        <begin position="33"/>
        <end position="75"/>
    </location>
</feature>
<dbReference type="SMART" id="SM00530">
    <property type="entry name" value="HTH_XRE"/>
    <property type="match status" value="1"/>
</dbReference>
<dbReference type="GO" id="GO:0003677">
    <property type="term" value="F:DNA binding"/>
    <property type="evidence" value="ECO:0007669"/>
    <property type="project" value="InterPro"/>
</dbReference>
<dbReference type="EMBL" id="QBMP01000286">
    <property type="protein sequence ID" value="PZO47079.1"/>
    <property type="molecule type" value="Genomic_DNA"/>
</dbReference>
<evidence type="ECO:0000313" key="3">
    <source>
        <dbReference type="Proteomes" id="UP000249794"/>
    </source>
</evidence>
<dbReference type="Gene3D" id="1.10.260.40">
    <property type="entry name" value="lambda repressor-like DNA-binding domains"/>
    <property type="match status" value="1"/>
</dbReference>
<dbReference type="InterPro" id="IPR001387">
    <property type="entry name" value="Cro/C1-type_HTH"/>
</dbReference>
<dbReference type="NCBIfam" id="TIGR02607">
    <property type="entry name" value="antidote_HigA"/>
    <property type="match status" value="1"/>
</dbReference>
<dbReference type="InterPro" id="IPR013430">
    <property type="entry name" value="Toxin_antidote_HigA"/>
</dbReference>
<protein>
    <submittedName>
        <fullName evidence="2">Addiction module antidote protein, HigA family</fullName>
    </submittedName>
</protein>
<gene>
    <name evidence="2" type="primary">higA</name>
    <name evidence="2" type="ORF">DCF15_19495</name>
</gene>
<dbReference type="PROSITE" id="PS50943">
    <property type="entry name" value="HTH_CROC1"/>
    <property type="match status" value="1"/>
</dbReference>
<dbReference type="Proteomes" id="UP000249794">
    <property type="component" value="Unassembled WGS sequence"/>
</dbReference>
<dbReference type="InterPro" id="IPR010982">
    <property type="entry name" value="Lambda_DNA-bd_dom_sf"/>
</dbReference>
<comment type="caution">
    <text evidence="2">The sequence shown here is derived from an EMBL/GenBank/DDBJ whole genome shotgun (WGS) entry which is preliminary data.</text>
</comment>
<organism evidence="2 3">
    <name type="scientific">Phormidesmis priestleyi</name>
    <dbReference type="NCBI Taxonomy" id="268141"/>
    <lineage>
        <taxon>Bacteria</taxon>
        <taxon>Bacillati</taxon>
        <taxon>Cyanobacteriota</taxon>
        <taxon>Cyanophyceae</taxon>
        <taxon>Leptolyngbyales</taxon>
        <taxon>Leptolyngbyaceae</taxon>
        <taxon>Phormidesmis</taxon>
    </lineage>
</organism>